<feature type="region of interest" description="Disordered" evidence="2">
    <location>
        <begin position="553"/>
        <end position="597"/>
    </location>
</feature>
<feature type="compositionally biased region" description="Low complexity" evidence="2">
    <location>
        <begin position="477"/>
        <end position="490"/>
    </location>
</feature>
<evidence type="ECO:0000313" key="5">
    <source>
        <dbReference type="Proteomes" id="UP001373714"/>
    </source>
</evidence>
<reference evidence="4 5" key="1">
    <citation type="submission" date="2019-10" db="EMBL/GenBank/DDBJ databases">
        <authorList>
            <person name="Palmer J.M."/>
        </authorList>
    </citation>
    <scope>NUCLEOTIDE SEQUENCE [LARGE SCALE GENOMIC DNA]</scope>
    <source>
        <strain evidence="4 5">TWF730</strain>
    </source>
</reference>
<feature type="compositionally biased region" description="Polar residues" evidence="2">
    <location>
        <begin position="325"/>
        <end position="335"/>
    </location>
</feature>
<dbReference type="Gene3D" id="1.25.10.10">
    <property type="entry name" value="Leucine-rich Repeat Variant"/>
    <property type="match status" value="2"/>
</dbReference>
<feature type="compositionally biased region" description="Basic residues" evidence="2">
    <location>
        <begin position="560"/>
        <end position="570"/>
    </location>
</feature>
<feature type="region of interest" description="Disordered" evidence="2">
    <location>
        <begin position="29"/>
        <end position="124"/>
    </location>
</feature>
<evidence type="ECO:0000256" key="2">
    <source>
        <dbReference type="SAM" id="MobiDB-lite"/>
    </source>
</evidence>
<comment type="similarity">
    <text evidence="1">Belongs to the WAPL family.</text>
</comment>
<dbReference type="Pfam" id="PF07814">
    <property type="entry name" value="WAPL"/>
    <property type="match status" value="1"/>
</dbReference>
<feature type="compositionally biased region" description="Basic and acidic residues" evidence="2">
    <location>
        <begin position="583"/>
        <end position="597"/>
    </location>
</feature>
<dbReference type="Proteomes" id="UP001373714">
    <property type="component" value="Unassembled WGS sequence"/>
</dbReference>
<evidence type="ECO:0000259" key="3">
    <source>
        <dbReference type="Pfam" id="PF07814"/>
    </source>
</evidence>
<feature type="compositionally biased region" description="Polar residues" evidence="2">
    <location>
        <begin position="169"/>
        <end position="192"/>
    </location>
</feature>
<accession>A0AAV9V9F7</accession>
<dbReference type="InterPro" id="IPR011989">
    <property type="entry name" value="ARM-like"/>
</dbReference>
<dbReference type="PANTHER" id="PTHR22100">
    <property type="entry name" value="WINGS APART-LIKE PROTEIN HOMOLOG"/>
    <property type="match status" value="1"/>
</dbReference>
<comment type="caution">
    <text evidence="4">The sequence shown here is derived from an EMBL/GenBank/DDBJ whole genome shotgun (WGS) entry which is preliminary data.</text>
</comment>
<feature type="compositionally biased region" description="Polar residues" evidence="2">
    <location>
        <begin position="461"/>
        <end position="470"/>
    </location>
</feature>
<feature type="region of interest" description="Disordered" evidence="2">
    <location>
        <begin position="151"/>
        <end position="501"/>
    </location>
</feature>
<proteinExistence type="inferred from homology"/>
<keyword evidence="5" id="KW-1185">Reference proteome</keyword>
<feature type="region of interest" description="Disordered" evidence="2">
    <location>
        <begin position="613"/>
        <end position="712"/>
    </location>
</feature>
<feature type="domain" description="Wings apart-like protein C-terminal" evidence="3">
    <location>
        <begin position="722"/>
        <end position="1073"/>
    </location>
</feature>
<feature type="compositionally biased region" description="Polar residues" evidence="2">
    <location>
        <begin position="372"/>
        <end position="383"/>
    </location>
</feature>
<organism evidence="4 5">
    <name type="scientific">Orbilia blumenaviensis</name>
    <dbReference type="NCBI Taxonomy" id="1796055"/>
    <lineage>
        <taxon>Eukaryota</taxon>
        <taxon>Fungi</taxon>
        <taxon>Dikarya</taxon>
        <taxon>Ascomycota</taxon>
        <taxon>Pezizomycotina</taxon>
        <taxon>Orbiliomycetes</taxon>
        <taxon>Orbiliales</taxon>
        <taxon>Orbiliaceae</taxon>
        <taxon>Orbilia</taxon>
    </lineage>
</organism>
<feature type="compositionally biased region" description="Basic and acidic residues" evidence="2">
    <location>
        <begin position="241"/>
        <end position="261"/>
    </location>
</feature>
<dbReference type="EMBL" id="JAVHNS010000005">
    <property type="protein sequence ID" value="KAK6354196.1"/>
    <property type="molecule type" value="Genomic_DNA"/>
</dbReference>
<name>A0AAV9V9F7_9PEZI</name>
<protein>
    <recommendedName>
        <fullName evidence="3">Wings apart-like protein C-terminal domain-containing protein</fullName>
    </recommendedName>
</protein>
<feature type="compositionally biased region" description="Basic and acidic residues" evidence="2">
    <location>
        <begin position="427"/>
        <end position="445"/>
    </location>
</feature>
<dbReference type="AlphaFoldDB" id="A0AAV9V9F7"/>
<dbReference type="InterPro" id="IPR022771">
    <property type="entry name" value="WAPL_C"/>
</dbReference>
<evidence type="ECO:0000256" key="1">
    <source>
        <dbReference type="ARBA" id="ARBA00006854"/>
    </source>
</evidence>
<gene>
    <name evidence="4" type="ORF">TWF730_008608</name>
</gene>
<dbReference type="PANTHER" id="PTHR22100:SF13">
    <property type="entry name" value="WINGS APART-LIKE PROTEIN HOMOLOG"/>
    <property type="match status" value="1"/>
</dbReference>
<evidence type="ECO:0000313" key="4">
    <source>
        <dbReference type="EMBL" id="KAK6354196.1"/>
    </source>
</evidence>
<feature type="compositionally biased region" description="Polar residues" evidence="2">
    <location>
        <begin position="290"/>
        <end position="306"/>
    </location>
</feature>
<feature type="compositionally biased region" description="Basic and acidic residues" evidence="2">
    <location>
        <begin position="648"/>
        <end position="685"/>
    </location>
</feature>
<dbReference type="InterPro" id="IPR039874">
    <property type="entry name" value="WAPL"/>
</dbReference>
<sequence length="1207" mass="134482">MRDKKTYRGARTSAGLKDEYNDVFKARATEMKKGTTTVAQGIKSPTESKESRKSRSPSPPPRANSPSSASGTMGVAKRKRTSYEQKLMKNTKNPKRDVYDMDDTSDEEVRDRGSKKAKTSITATTTTAAANASTYQPRAKKLKSDVFEIETSEEEVIERTPKAKPTANPKYQQRQEQNTKGKPTAAGTIQKQQTKKAKDVYDVQTSEEEVMGRSSKTASQVKSVAEARGGKGSEVVQRTKSSAEKPVGDVQRTKPTVEKPVAEVQRVKPATAKQVAETQPAKSGARPFTKTASSSKPAVAEAQSTKPVAKPVSEAQRTKPVVSAKATTETRNGRATSDKDTPQVIVIDSDCDSDPVRDRTKRKKAPAANVSPKPTKTTEMTTSKADKVPSKVEIALAKAEKRKAKSTSDSESEYSPKPKDRKKVKPVSKETAVKRKAAEKSDNEAPQRPASKRQDRGTKGDTASNLTGSKNAKKFTKVITTKKTGKAVKVQESAVEDDEPEKIEHIYDHAVDLSYAITSPPEKKKISKLSKEPSAVEMPSGLAELIESRVAEIEEQAPPKKAKKPTKKPVKQNVEVELLDLGSDEKLPGSTGERDADLQAQISSAMFAADYGVRTTRSKFRNETAAKKSYGVSQRTMRQPVTEEEQREDDKLELERSRFEAERAQTRKLHNEEQERREQERREQEELAAAQERKGAKKGKKGKAASAFDLPEDWEDGPKVMSRHELLQKGRHQRVLNEINALMEDAQKENPTRRSSILDIAYKMSNNTEVGREFTTKFRLNGYPTKLFKNLQTEEDALTRIGYGWTLFILLNEDRYSGHAVELMHENGGFEMLELMLQNDEDMEELARSSVLKLAIQINIVTGKLRNRLLDCRFIRDDVPKSFSQRYVALMIINTLLKNVSKDEGRRLILSSFNPRQFVEILSPLNGFTSPPSGETLTNFILAGSILSHYAQGARIYRPLDDSLGPGHQTVLSDVLPTVLAWNTSDYMKSIKRIKDLQTAVFKLCIDRTNEDPTMCTSVADHKNGLTGIVEVCVRQFKKLSNDHSPEVDTSKDVDILVLTTILLSNLLEFSETARMFLRIQKSENVPLVGCLMEVFQQRHDRLELAESVEETHLNVAFGYLTVALAYACREYDTRVIIRTQLRGNLGPLVRAVTAFKNQNQTLEDAEAAASQDVIQDIMFGDAAPTKYSYTSRLEDILVELQSYGSR</sequence>